<accession>A0A6H9XU98</accession>
<evidence type="ECO:0000256" key="1">
    <source>
        <dbReference type="SAM" id="SignalP"/>
    </source>
</evidence>
<dbReference type="RefSeq" id="WP_005525863.1">
    <property type="nucleotide sequence ID" value="NZ_CP050134.2"/>
</dbReference>
<evidence type="ECO:0000313" key="2">
    <source>
        <dbReference type="EMBL" id="SPW27753.1"/>
    </source>
</evidence>
<comment type="caution">
    <text evidence="2">The sequence shown here is derived from an EMBL/GenBank/DDBJ whole genome shotgun (WGS) entry which is preliminary data.</text>
</comment>
<dbReference type="InterPro" id="IPR017853">
    <property type="entry name" value="GH"/>
</dbReference>
<dbReference type="AlphaFoldDB" id="A0A6H9XU98"/>
<keyword evidence="1" id="KW-0732">Signal</keyword>
<gene>
    <name evidence="2" type="ORF">NCTC10254_01030</name>
</gene>
<dbReference type="SUPFAM" id="SSF51445">
    <property type="entry name" value="(Trans)glycosidases"/>
    <property type="match status" value="1"/>
</dbReference>
<proteinExistence type="predicted"/>
<sequence length="337" mass="36640">MRALRRFAHGHLAVFLMAALFLVSCTTSESPPAPPPRQLTTPLRGITLESLDDLGRSLDLMAASPTPLTVRVVMDTAMQPEEYRDAVARIHDRAQVMVQVVDSEQLTELSTTEVADRTKAALRDLGEWVDVWEIGNEPNGEWAGSGPGEINAKVAAAHDVVAQAGRPTALTLNYWSSPDCYEHAWEDTMRFAHTVSRQPDYVFLSIYETACDPPQHPTAADIAHTLTALGTVFPHARLGIGEVGAQNRSDGRSQDPGLAEKQQIAQCYYGMHNELRAQVGPRFVGGYFWWYFHADAVRGGLWPTLRQLISGLGDDDASESCADSACGAAPAPPPAHG</sequence>
<feature type="signal peptide" evidence="1">
    <location>
        <begin position="1"/>
        <end position="29"/>
    </location>
</feature>
<dbReference type="PROSITE" id="PS51257">
    <property type="entry name" value="PROKAR_LIPOPROTEIN"/>
    <property type="match status" value="1"/>
</dbReference>
<reference evidence="2 3" key="1">
    <citation type="submission" date="2018-06" db="EMBL/GenBank/DDBJ databases">
        <authorList>
            <consortium name="Pathogen Informatics"/>
            <person name="Doyle S."/>
        </authorList>
    </citation>
    <scope>NUCLEOTIDE SEQUENCE [LARGE SCALE GENOMIC DNA]</scope>
    <source>
        <strain evidence="2 3">NCTC10254</strain>
    </source>
</reference>
<dbReference type="Gene3D" id="3.20.20.80">
    <property type="entry name" value="Glycosidases"/>
    <property type="match status" value="1"/>
</dbReference>
<name>A0A6H9XU98_9CORY</name>
<dbReference type="EMBL" id="UARK01000002">
    <property type="protein sequence ID" value="SPW27753.1"/>
    <property type="molecule type" value="Genomic_DNA"/>
</dbReference>
<organism evidence="2 3">
    <name type="scientific">Corynebacterium matruchotii</name>
    <dbReference type="NCBI Taxonomy" id="43768"/>
    <lineage>
        <taxon>Bacteria</taxon>
        <taxon>Bacillati</taxon>
        <taxon>Actinomycetota</taxon>
        <taxon>Actinomycetes</taxon>
        <taxon>Mycobacteriales</taxon>
        <taxon>Corynebacteriaceae</taxon>
        <taxon>Corynebacterium</taxon>
    </lineage>
</organism>
<dbReference type="GeneID" id="84574263"/>
<protein>
    <submittedName>
        <fullName evidence="2">Uncharacterized protein</fullName>
    </submittedName>
</protein>
<evidence type="ECO:0000313" key="3">
    <source>
        <dbReference type="Proteomes" id="UP000249886"/>
    </source>
</evidence>
<feature type="chain" id="PRO_5043215370" evidence="1">
    <location>
        <begin position="30"/>
        <end position="337"/>
    </location>
</feature>
<dbReference type="Proteomes" id="UP000249886">
    <property type="component" value="Unassembled WGS sequence"/>
</dbReference>